<feature type="transmembrane region" description="Helical" evidence="4">
    <location>
        <begin position="157"/>
        <end position="177"/>
    </location>
</feature>
<dbReference type="InterPro" id="IPR012334">
    <property type="entry name" value="Pectin_lyas_fold"/>
</dbReference>
<feature type="transmembrane region" description="Helical" evidence="4">
    <location>
        <begin position="197"/>
        <end position="219"/>
    </location>
</feature>
<evidence type="ECO:0000259" key="5">
    <source>
        <dbReference type="Pfam" id="PF05048"/>
    </source>
</evidence>
<feature type="transmembrane region" description="Helical" evidence="4">
    <location>
        <begin position="98"/>
        <end position="128"/>
    </location>
</feature>
<keyword evidence="2" id="KW-1003">Cell membrane</keyword>
<evidence type="ECO:0000256" key="1">
    <source>
        <dbReference type="ARBA" id="ARBA00004236"/>
    </source>
</evidence>
<evidence type="ECO:0000313" key="8">
    <source>
        <dbReference type="Proteomes" id="UP000060487"/>
    </source>
</evidence>
<proteinExistence type="predicted"/>
<organism evidence="7 8">
    <name type="scientific">Candidatus Magnetominusculus xianensis</name>
    <dbReference type="NCBI Taxonomy" id="1748249"/>
    <lineage>
        <taxon>Bacteria</taxon>
        <taxon>Pseudomonadati</taxon>
        <taxon>Nitrospirota</taxon>
        <taxon>Nitrospiria</taxon>
        <taxon>Nitrospirales</taxon>
        <taxon>Nitrospiraceae</taxon>
        <taxon>Candidatus Magnetominusculus</taxon>
    </lineage>
</organism>
<dbReference type="InterPro" id="IPR011050">
    <property type="entry name" value="Pectin_lyase_fold/virulence"/>
</dbReference>
<comment type="caution">
    <text evidence="7">The sequence shown here is derived from an EMBL/GenBank/DDBJ whole genome shotgun (WGS) entry which is preliminary data.</text>
</comment>
<evidence type="ECO:0000259" key="6">
    <source>
        <dbReference type="Pfam" id="PF12801"/>
    </source>
</evidence>
<dbReference type="SUPFAM" id="SSF51126">
    <property type="entry name" value="Pectin lyase-like"/>
    <property type="match status" value="1"/>
</dbReference>
<dbReference type="EMBL" id="LNQR01000125">
    <property type="protein sequence ID" value="KWT76420.1"/>
    <property type="molecule type" value="Genomic_DNA"/>
</dbReference>
<dbReference type="InterPro" id="IPR017896">
    <property type="entry name" value="4Fe4S_Fe-S-bd"/>
</dbReference>
<feature type="transmembrane region" description="Helical" evidence="4">
    <location>
        <begin position="18"/>
        <end position="38"/>
    </location>
</feature>
<evidence type="ECO:0000256" key="4">
    <source>
        <dbReference type="SAM" id="Phobius"/>
    </source>
</evidence>
<comment type="subcellular location">
    <subcellularLocation>
        <location evidence="1">Cell membrane</location>
    </subcellularLocation>
</comment>
<gene>
    <name evidence="7" type="ORF">ASN18_3159</name>
</gene>
<accession>A0ABR5SCF4</accession>
<dbReference type="SUPFAM" id="SSF54862">
    <property type="entry name" value="4Fe-4S ferredoxins"/>
    <property type="match status" value="1"/>
</dbReference>
<dbReference type="PANTHER" id="PTHR30224">
    <property type="entry name" value="ELECTRON TRANSPORT PROTEIN"/>
    <property type="match status" value="1"/>
</dbReference>
<keyword evidence="4" id="KW-0812">Transmembrane</keyword>
<evidence type="ECO:0000256" key="3">
    <source>
        <dbReference type="ARBA" id="ARBA00023136"/>
    </source>
</evidence>
<feature type="domain" description="4Fe-4S ferredoxin-type" evidence="6">
    <location>
        <begin position="198"/>
        <end position="233"/>
    </location>
</feature>
<keyword evidence="3 4" id="KW-0472">Membrane</keyword>
<reference evidence="7 8" key="1">
    <citation type="submission" date="2015-11" db="EMBL/GenBank/DDBJ databases">
        <authorList>
            <person name="Lin W."/>
        </authorList>
    </citation>
    <scope>NUCLEOTIDE SEQUENCE [LARGE SCALE GENOMIC DNA]</scope>
    <source>
        <strain evidence="7 8">HCH-1</strain>
    </source>
</reference>
<dbReference type="Gene3D" id="2.160.20.10">
    <property type="entry name" value="Single-stranded right-handed beta-helix, Pectin lyase-like"/>
    <property type="match status" value="1"/>
</dbReference>
<dbReference type="InterPro" id="IPR052378">
    <property type="entry name" value="NosR_regulator"/>
</dbReference>
<dbReference type="SMART" id="SM00710">
    <property type="entry name" value="PbH1"/>
    <property type="match status" value="9"/>
</dbReference>
<dbReference type="Pfam" id="PF12801">
    <property type="entry name" value="Fer4_5"/>
    <property type="match status" value="2"/>
</dbReference>
<feature type="transmembrane region" description="Helical" evidence="4">
    <location>
        <begin position="50"/>
        <end position="67"/>
    </location>
</feature>
<dbReference type="NCBIfam" id="TIGR04247">
    <property type="entry name" value="NosD_copper_fam"/>
    <property type="match status" value="1"/>
</dbReference>
<feature type="domain" description="Periplasmic copper-binding protein NosD beta helix" evidence="5">
    <location>
        <begin position="450"/>
        <end position="644"/>
    </location>
</feature>
<name>A0ABR5SCF4_9BACT</name>
<dbReference type="Proteomes" id="UP000060487">
    <property type="component" value="Unassembled WGS sequence"/>
</dbReference>
<keyword evidence="8" id="KW-1185">Reference proteome</keyword>
<dbReference type="PANTHER" id="PTHR30224:SF4">
    <property type="entry name" value="ELECTRON TRANSPORT PROTEIN YCCM-RELATED"/>
    <property type="match status" value="1"/>
</dbReference>
<evidence type="ECO:0000256" key="2">
    <source>
        <dbReference type="ARBA" id="ARBA00022475"/>
    </source>
</evidence>
<sequence length="743" mass="83584">MNELAEAPLWKLIWVQKALSLSIFAVFLVLIFAVIAFNGRLSRHRRLLNIIRYAALTTAFIYVGLALKAQPSTTNVIIALNSFKEGDFPLELFMMDPFIFLSFVFIMITAVLWGRGVFCGWLCPFGAIADLFNRLFAKAAPKVCYKKIPQKIHNSALYLKYVILAAIVGVSFYNFMLGEYMTEVEPFKTLVLKLNRPWYFLLYFFALLIVSALVTRAFCQYVCPLGSAIALPSFFKWLPVIKLKRYARCSSCRICRNDCVYQAIDDSGRIMDTVCMYCLECQMNYHDAGRCPELLSRKNTGVQPSTAAAAIAVFVLLIPTYALSATLVVDAGAAGSSSISEALNKAKDGDVIEVRPGRYKESFKVTKSVHMKGINNPVILAASDFPIIIDTSEVQFEGFTIEFEGNGFSPDSTALVVTKASDNVTVKNNTMVNIMFGIRNLEGINLRIDNNTFTGNKSIEENDRGNCVTLTGSWQATITNNKMSYCRDAIYMEVCHDSAVTYNDISKSRYAIHTMWVDTGNFSYNNIYDNLVGMAIMYTKHSKINGNLSVGNKTHGLLLNQTVRSEISGNNIISNTKGIFIYNSIENKMTSNLIMNNNMGVHNWGGSEENTITHNSFINNEVQVKFVASKNQYWSNNYWSDYLGWDMAGKGVGDIPYESNTVVDHMFWRYPLSKLLFASPALHMLKVLEKQFPILQVPKVVDKNPSMVPYHANWKELISKYAQYVPAKYYGDMEKIINMTGNM</sequence>
<keyword evidence="4" id="KW-1133">Transmembrane helix</keyword>
<protein>
    <submittedName>
        <fullName evidence="7">Copper ABC transporter substrate-binding protein</fullName>
    </submittedName>
</protein>
<dbReference type="InterPro" id="IPR026464">
    <property type="entry name" value="NosD_copper_fam"/>
</dbReference>
<dbReference type="RefSeq" id="WP_085053765.1">
    <property type="nucleotide sequence ID" value="NZ_LNQR01000125.1"/>
</dbReference>
<dbReference type="InterPro" id="IPR007742">
    <property type="entry name" value="NosD_dom"/>
</dbReference>
<dbReference type="InterPro" id="IPR006626">
    <property type="entry name" value="PbH1"/>
</dbReference>
<dbReference type="Pfam" id="PF05048">
    <property type="entry name" value="NosD"/>
    <property type="match status" value="1"/>
</dbReference>
<feature type="domain" description="4Fe-4S ferredoxin-type" evidence="6">
    <location>
        <begin position="96"/>
        <end position="139"/>
    </location>
</feature>
<feature type="transmembrane region" description="Helical" evidence="4">
    <location>
        <begin position="307"/>
        <end position="329"/>
    </location>
</feature>
<evidence type="ECO:0000313" key="7">
    <source>
        <dbReference type="EMBL" id="KWT76420.1"/>
    </source>
</evidence>